<name>A0ABV8HK21_9ACTN</name>
<gene>
    <name evidence="2" type="ORF">ACFO3J_12735</name>
</gene>
<evidence type="ECO:0000313" key="3">
    <source>
        <dbReference type="Proteomes" id="UP001595765"/>
    </source>
</evidence>
<dbReference type="Proteomes" id="UP001595765">
    <property type="component" value="Unassembled WGS sequence"/>
</dbReference>
<keyword evidence="3" id="KW-1185">Reference proteome</keyword>
<reference evidence="3" key="1">
    <citation type="journal article" date="2019" name="Int. J. Syst. Evol. Microbiol.">
        <title>The Global Catalogue of Microorganisms (GCM) 10K type strain sequencing project: providing services to taxonomists for standard genome sequencing and annotation.</title>
        <authorList>
            <consortium name="The Broad Institute Genomics Platform"/>
            <consortium name="The Broad Institute Genome Sequencing Center for Infectious Disease"/>
            <person name="Wu L."/>
            <person name="Ma J."/>
        </authorList>
    </citation>
    <scope>NUCLEOTIDE SEQUENCE [LARGE SCALE GENOMIC DNA]</scope>
    <source>
        <strain evidence="3">CGMCC 4.7237</strain>
    </source>
</reference>
<evidence type="ECO:0008006" key="4">
    <source>
        <dbReference type="Google" id="ProtNLM"/>
    </source>
</evidence>
<sequence length="140" mass="14248">MIRAFGHRVRRGIAVGAVSAALLAGGGVGAAATAHATAGPAAHHNAQAATNNLQVTPIRIQVGKNVTYSGSTSGLTTGTTVQLQQLIGGTWQNVAGKTVKTKANGTYGPLLDSFRYTGEKTMRTNAGGVLSNQVHLTVVN</sequence>
<keyword evidence="1" id="KW-0732">Signal</keyword>
<evidence type="ECO:0000313" key="2">
    <source>
        <dbReference type="EMBL" id="MFC4032344.1"/>
    </source>
</evidence>
<comment type="caution">
    <text evidence="2">The sequence shown here is derived from an EMBL/GenBank/DDBJ whole genome shotgun (WGS) entry which is preliminary data.</text>
</comment>
<dbReference type="EMBL" id="JBHSBB010000010">
    <property type="protein sequence ID" value="MFC4032344.1"/>
    <property type="molecule type" value="Genomic_DNA"/>
</dbReference>
<organism evidence="2 3">
    <name type="scientific">Streptomyces polygonati</name>
    <dbReference type="NCBI Taxonomy" id="1617087"/>
    <lineage>
        <taxon>Bacteria</taxon>
        <taxon>Bacillati</taxon>
        <taxon>Actinomycetota</taxon>
        <taxon>Actinomycetes</taxon>
        <taxon>Kitasatosporales</taxon>
        <taxon>Streptomycetaceae</taxon>
        <taxon>Streptomyces</taxon>
    </lineage>
</organism>
<dbReference type="RefSeq" id="WP_386429234.1">
    <property type="nucleotide sequence ID" value="NZ_JBHSBB010000010.1"/>
</dbReference>
<proteinExistence type="predicted"/>
<feature type="signal peptide" evidence="1">
    <location>
        <begin position="1"/>
        <end position="30"/>
    </location>
</feature>
<accession>A0ABV8HK21</accession>
<feature type="chain" id="PRO_5045888216" description="Secreted protein" evidence="1">
    <location>
        <begin position="31"/>
        <end position="140"/>
    </location>
</feature>
<evidence type="ECO:0000256" key="1">
    <source>
        <dbReference type="SAM" id="SignalP"/>
    </source>
</evidence>
<protein>
    <recommendedName>
        <fullName evidence="4">Secreted protein</fullName>
    </recommendedName>
</protein>